<feature type="compositionally biased region" description="Basic and acidic residues" evidence="1">
    <location>
        <begin position="100"/>
        <end position="124"/>
    </location>
</feature>
<name>D6GU99_PARA5</name>
<dbReference type="EMBL" id="GG745544">
    <property type="protein sequence ID" value="EFD93228.1"/>
    <property type="molecule type" value="Genomic_DNA"/>
</dbReference>
<evidence type="ECO:0000313" key="2">
    <source>
        <dbReference type="EMBL" id="EFD93228.1"/>
    </source>
</evidence>
<evidence type="ECO:0000313" key="3">
    <source>
        <dbReference type="Proteomes" id="UP000009376"/>
    </source>
</evidence>
<protein>
    <submittedName>
        <fullName evidence="2">Uncharacterized protein</fullName>
    </submittedName>
</protein>
<dbReference type="Proteomes" id="UP000009376">
    <property type="component" value="Unassembled WGS sequence"/>
</dbReference>
<sequence>MYHINYIQMVSLISSSLFRAASTMGKELPEIPQISLAMANEERKKVENKPKGLFQGIKTPEKTASATNFDNMASKTQKVIKMFSDTTPSNLSNNSDIFDEESKNNSKKIDSQSNKKKDMLKTSLSEREEALDKIAKGFVKGPTTTENNDVFGEKQLTASTLNQKNTKVSLDEKEAKLDSLHPNFSLKGQTSTENKISLENLKQQKADKSAEDEDQEIMTNNPINQLLQLIKEKHSVTTSQAAQALNVSKELIDTWAKILSQSSLIRIKYQLMGDTILEG</sequence>
<gene>
    <name evidence="2" type="ORF">BJBARM5_0022</name>
</gene>
<feature type="compositionally biased region" description="Polar residues" evidence="1">
    <location>
        <begin position="84"/>
        <end position="96"/>
    </location>
</feature>
<dbReference type="AlphaFoldDB" id="D6GU99"/>
<organism evidence="2 3">
    <name type="scientific">Candidatus Parvarchaeum acidophilus ARMAN-5</name>
    <dbReference type="NCBI Taxonomy" id="662762"/>
    <lineage>
        <taxon>Archaea</taxon>
        <taxon>Candidatus Parvarchaeota</taxon>
        <taxon>Candidatus Parvarchaeum</taxon>
    </lineage>
</organism>
<accession>D6GU99</accession>
<evidence type="ECO:0000256" key="1">
    <source>
        <dbReference type="SAM" id="MobiDB-lite"/>
    </source>
</evidence>
<reference evidence="2 3" key="1">
    <citation type="journal article" date="2010" name="Proc. Natl. Acad. Sci. U.S.A.">
        <title>Enigmatic, ultrasmall, uncultivated Archaea.</title>
        <authorList>
            <person name="Baker B.J."/>
            <person name="Comolli L.R."/>
            <person name="Dick G.J."/>
            <person name="Hauser L.J."/>
            <person name="Hyatt D."/>
            <person name="Dill B.D."/>
            <person name="Land M.L."/>
            <person name="Verberkmoes N.C."/>
            <person name="Hettich R.L."/>
            <person name="Banfield J.F."/>
        </authorList>
    </citation>
    <scope>NUCLEOTIDE SEQUENCE [LARGE SCALE GENOMIC DNA]</scope>
</reference>
<proteinExistence type="predicted"/>
<feature type="region of interest" description="Disordered" evidence="1">
    <location>
        <begin position="84"/>
        <end position="124"/>
    </location>
</feature>